<reference evidence="1 2" key="1">
    <citation type="submission" date="2024-01" db="EMBL/GenBank/DDBJ databases">
        <title>A telomere-to-telomere, gap-free genome of sweet tea (Lithocarpus litseifolius).</title>
        <authorList>
            <person name="Zhou J."/>
        </authorList>
    </citation>
    <scope>NUCLEOTIDE SEQUENCE [LARGE SCALE GENOMIC DNA]</scope>
    <source>
        <strain evidence="1">Zhou-2022a</strain>
        <tissue evidence="1">Leaf</tissue>
    </source>
</reference>
<sequence length="166" mass="19283">MSVLHHFNFNLQEKDAPTIVERVVQFKTLGTTFISRIFESKDWVDLFGNFKDPSDELIWEFYLNARFFGIELHCWVRGKEFVINPDYIARVLRINRSENVDKTPYDDRLPQVQDILQVLGSEHEIRSKGLSIGTAKFSPELTTLKLIIFSNLYPLSNTAFINLGRA</sequence>
<accession>A0AAW2BS47</accession>
<comment type="caution">
    <text evidence="1">The sequence shown here is derived from an EMBL/GenBank/DDBJ whole genome shotgun (WGS) entry which is preliminary data.</text>
</comment>
<dbReference type="Proteomes" id="UP001459277">
    <property type="component" value="Unassembled WGS sequence"/>
</dbReference>
<keyword evidence="2" id="KW-1185">Reference proteome</keyword>
<gene>
    <name evidence="1" type="ORF">SO802_029003</name>
</gene>
<dbReference type="EMBL" id="JAZDWU010000010">
    <property type="protein sequence ID" value="KAK9988764.1"/>
    <property type="molecule type" value="Genomic_DNA"/>
</dbReference>
<dbReference type="AlphaFoldDB" id="A0AAW2BS47"/>
<organism evidence="1 2">
    <name type="scientific">Lithocarpus litseifolius</name>
    <dbReference type="NCBI Taxonomy" id="425828"/>
    <lineage>
        <taxon>Eukaryota</taxon>
        <taxon>Viridiplantae</taxon>
        <taxon>Streptophyta</taxon>
        <taxon>Embryophyta</taxon>
        <taxon>Tracheophyta</taxon>
        <taxon>Spermatophyta</taxon>
        <taxon>Magnoliopsida</taxon>
        <taxon>eudicotyledons</taxon>
        <taxon>Gunneridae</taxon>
        <taxon>Pentapetalae</taxon>
        <taxon>rosids</taxon>
        <taxon>fabids</taxon>
        <taxon>Fagales</taxon>
        <taxon>Fagaceae</taxon>
        <taxon>Lithocarpus</taxon>
    </lineage>
</organism>
<protein>
    <submittedName>
        <fullName evidence="1">Uncharacterized protein</fullName>
    </submittedName>
</protein>
<proteinExistence type="predicted"/>
<name>A0AAW2BS47_9ROSI</name>
<evidence type="ECO:0000313" key="2">
    <source>
        <dbReference type="Proteomes" id="UP001459277"/>
    </source>
</evidence>
<evidence type="ECO:0000313" key="1">
    <source>
        <dbReference type="EMBL" id="KAK9988764.1"/>
    </source>
</evidence>